<dbReference type="PANTHER" id="PTHR12585:SF69">
    <property type="entry name" value="FI11703P"/>
    <property type="match status" value="1"/>
</dbReference>
<evidence type="ECO:0000256" key="1">
    <source>
        <dbReference type="ARBA" id="ARBA00004123"/>
    </source>
</evidence>
<dbReference type="InterPro" id="IPR006910">
    <property type="entry name" value="Rad21_Rec8_N"/>
</dbReference>
<dbReference type="Pfam" id="PF04825">
    <property type="entry name" value="Rad21_Rec8_N"/>
    <property type="match status" value="1"/>
</dbReference>
<dbReference type="InterPro" id="IPR039781">
    <property type="entry name" value="Rad21/Rec8-like"/>
</dbReference>
<evidence type="ECO:0000313" key="11">
    <source>
        <dbReference type="Proteomes" id="UP000045706"/>
    </source>
</evidence>
<dbReference type="CDD" id="cd21788">
    <property type="entry name" value="Rad21_Rec8_M_SpRad21p-like"/>
    <property type="match status" value="1"/>
</dbReference>
<accession>A0A0G4LFG2</accession>
<dbReference type="InterPro" id="IPR006909">
    <property type="entry name" value="Rad21/Rec8_C_eu"/>
</dbReference>
<evidence type="ECO:0000256" key="2">
    <source>
        <dbReference type="ARBA" id="ARBA00009870"/>
    </source>
</evidence>
<dbReference type="EMBL" id="CVQI01011112">
    <property type="protein sequence ID" value="CRK20420.1"/>
    <property type="molecule type" value="Genomic_DNA"/>
</dbReference>
<dbReference type="AlphaFoldDB" id="A0A0G4LFG2"/>
<evidence type="ECO:0000259" key="9">
    <source>
        <dbReference type="PROSITE" id="PS50103"/>
    </source>
</evidence>
<keyword evidence="6" id="KW-0539">Nucleus</keyword>
<dbReference type="PROSITE" id="PS50103">
    <property type="entry name" value="ZF_C3H1"/>
    <property type="match status" value="2"/>
</dbReference>
<comment type="similarity">
    <text evidence="2">Belongs to the rad21 family.</text>
</comment>
<feature type="domain" description="C3H1-type" evidence="9">
    <location>
        <begin position="1028"/>
        <end position="1056"/>
    </location>
</feature>
<dbReference type="GO" id="GO:0008270">
    <property type="term" value="F:zinc ion binding"/>
    <property type="evidence" value="ECO:0007669"/>
    <property type="project" value="UniProtKB-KW"/>
</dbReference>
<proteinExistence type="inferred from homology"/>
<dbReference type="InterPro" id="IPR036390">
    <property type="entry name" value="WH_DNA-bd_sf"/>
</dbReference>
<feature type="region of interest" description="Disordered" evidence="8">
    <location>
        <begin position="723"/>
        <end position="801"/>
    </location>
</feature>
<evidence type="ECO:0000256" key="7">
    <source>
        <dbReference type="PROSITE-ProRule" id="PRU00723"/>
    </source>
</evidence>
<evidence type="ECO:0000256" key="5">
    <source>
        <dbReference type="ARBA" id="ARBA00022833"/>
    </source>
</evidence>
<dbReference type="PANTHER" id="PTHR12585">
    <property type="entry name" value="SCC1 / RAD21 FAMILY MEMBER"/>
    <property type="match status" value="1"/>
</dbReference>
<dbReference type="Pfam" id="PF04824">
    <property type="entry name" value="Rad21_Rec8"/>
    <property type="match status" value="1"/>
</dbReference>
<dbReference type="SUPFAM" id="SSF46785">
    <property type="entry name" value="Winged helix' DNA-binding domain"/>
    <property type="match status" value="1"/>
</dbReference>
<feature type="compositionally biased region" description="Basic residues" evidence="8">
    <location>
        <begin position="767"/>
        <end position="786"/>
    </location>
</feature>
<dbReference type="Gene3D" id="4.10.1000.10">
    <property type="entry name" value="Zinc finger, CCCH-type"/>
    <property type="match status" value="1"/>
</dbReference>
<dbReference type="Proteomes" id="UP000045706">
    <property type="component" value="Unassembled WGS sequence"/>
</dbReference>
<dbReference type="GO" id="GO:0030892">
    <property type="term" value="C:mitotic cohesin complex"/>
    <property type="evidence" value="ECO:0007669"/>
    <property type="project" value="TreeGrafter"/>
</dbReference>
<keyword evidence="4 7" id="KW-0863">Zinc-finger</keyword>
<dbReference type="InterPro" id="IPR023093">
    <property type="entry name" value="ScpA-like_C"/>
</dbReference>
<dbReference type="Gene3D" id="1.10.10.580">
    <property type="entry name" value="Structural maintenance of chromosome 1. Chain E"/>
    <property type="match status" value="1"/>
</dbReference>
<feature type="domain" description="C3H1-type" evidence="9">
    <location>
        <begin position="1057"/>
        <end position="1083"/>
    </location>
</feature>
<dbReference type="FunFam" id="1.10.10.580:FF:000004">
    <property type="entry name" value="Double-strand-break repair protein rad21"/>
    <property type="match status" value="1"/>
</dbReference>
<dbReference type="FunFam" id="4.10.1000.10:FF:000035">
    <property type="entry name" value="CCCH zinc finger protein, variant"/>
    <property type="match status" value="1"/>
</dbReference>
<feature type="region of interest" description="Disordered" evidence="8">
    <location>
        <begin position="419"/>
        <end position="450"/>
    </location>
</feature>
<feature type="compositionally biased region" description="Polar residues" evidence="8">
    <location>
        <begin position="728"/>
        <end position="737"/>
    </location>
</feature>
<gene>
    <name evidence="10" type="ORF">BN1723_000272</name>
</gene>
<evidence type="ECO:0000313" key="10">
    <source>
        <dbReference type="EMBL" id="CRK20420.1"/>
    </source>
</evidence>
<dbReference type="GO" id="GO:0003682">
    <property type="term" value="F:chromatin binding"/>
    <property type="evidence" value="ECO:0007669"/>
    <property type="project" value="TreeGrafter"/>
</dbReference>
<name>A0A0G4LFG2_VERLO</name>
<dbReference type="SMART" id="SM00356">
    <property type="entry name" value="ZnF_C3H1"/>
    <property type="match status" value="4"/>
</dbReference>
<dbReference type="GO" id="GO:0005634">
    <property type="term" value="C:nucleus"/>
    <property type="evidence" value="ECO:0007669"/>
    <property type="project" value="UniProtKB-SubCell"/>
</dbReference>
<feature type="zinc finger region" description="C3H1-type" evidence="7">
    <location>
        <begin position="1028"/>
        <end position="1056"/>
    </location>
</feature>
<comment type="subcellular location">
    <subcellularLocation>
        <location evidence="1">Nucleus</location>
    </subcellularLocation>
</comment>
<reference evidence="11" key="1">
    <citation type="submission" date="2015-05" db="EMBL/GenBank/DDBJ databases">
        <authorList>
            <person name="Fogelqvist Johan"/>
        </authorList>
    </citation>
    <scope>NUCLEOTIDE SEQUENCE [LARGE SCALE GENOMIC DNA]</scope>
</reference>
<sequence length="1161" mass="126483">MFYSEALLQKSGPLARVWLSANLEKRLSKTHILQSNLQDSVEAIIMPSQAPMALRLSGQLLLGVVRIYSRKARYLLDDCNEASMKIKMAFRSSDNHDIPEGTLHITNREALMLPDKITPHDNLELPPAPDATWLLSQLGDDVIAQPMGRKGRASNRDINLQEDFNNSQFLQDSTPMDIDLVMGDGDMIELDLDFGDGDDNLTRIEKSIEMGRDAPDARPAEDDVFSELDVTARQKDLPGREESLALDFGDGEPRIADNDGDITMGMDDADFHFNDVDHSELPAPLAQPDINRARISESPLSDIDENITARLNEEVSQWQNADLYEPTEEQDQSLVRHTQRARKRKVLVPDDQTMLSSNAIKEQQANRDNILKPQSFLPRDPFVLALVDMQKSGGFVSNILLDGRSAAWAPELRGLLSFGPGRAPELKRKRDSGIADMESDNDNAASKSPRLEIGEDDDFAVGDAGLNRSSIVADDGTVLEIAADDDDMGLQMGDDDGQTGEIEGNTIPAFDDTVAPIVHPQDSGPVSLGTKHAVHILRDLFGADAENDDEKRSKTSVVFQDLLPEKRTTKADATKMFFECLVLATKDAIKVEQGDALGAPIRVRGKRGLWGAWAEREAGKSRASGSHGVGIGSVGGRRGLLGGLGGDDGGDGCEALGDALEGLLLDVQQAGFVQFVFLGVVEELPGRHGGGGREAVCVWAGVFAGCEEQELLAKISRLAGKINRHKSQQSGAQSPTAHQPAHSSRLSSTHRLRSFSLTTPDNTYRSSSHHYHPYRGGRYGPAHRNRTLNSGSHTPTAEAQQASNAVISNASGSWVATTNRHNMQLINSNVFEEKTQKRTEAIEATRKQHLASQNAREASALTSHLHQRQGPRVAAGFARANPQPNLTNAGQDHVIDIQGISFRVTCNGSKLVKVAGTSSCTSPLHLGPTCSHLAGDLHSASATPKVAVVGGVQFRRSKNGNLYRQGVIKLHPHAGVKKVNVPCRMFSSTGIFRLLLGAARHQARARAQPLSRWSSCPKGPTCRYIHDASKVAVCRDFLQKGKCANGEDCDLSHDLCPQRTPTCLHFIKGNCANHECPYAHNNVSPGALVCRPFGLYGFCEAGQECTERHVSECPDFSNTGVCKTKGCKLLHRWIAVSAQREIWKEKYDPPGPDDAGKKKKR</sequence>
<keyword evidence="5 7" id="KW-0862">Zinc</keyword>
<protein>
    <recommendedName>
        <fullName evidence="9">C3H1-type domain-containing protein</fullName>
    </recommendedName>
</protein>
<feature type="zinc finger region" description="C3H1-type" evidence="7">
    <location>
        <begin position="1057"/>
        <end position="1083"/>
    </location>
</feature>
<dbReference type="InterPro" id="IPR036855">
    <property type="entry name" value="Znf_CCCH_sf"/>
</dbReference>
<evidence type="ECO:0000256" key="6">
    <source>
        <dbReference type="ARBA" id="ARBA00023242"/>
    </source>
</evidence>
<dbReference type="InterPro" id="IPR000571">
    <property type="entry name" value="Znf_CCCH"/>
</dbReference>
<feature type="compositionally biased region" description="Polar residues" evidence="8">
    <location>
        <begin position="787"/>
        <end position="801"/>
    </location>
</feature>
<dbReference type="GO" id="GO:0007064">
    <property type="term" value="P:mitotic sister chromatid cohesion"/>
    <property type="evidence" value="ECO:0007669"/>
    <property type="project" value="TreeGrafter"/>
</dbReference>
<keyword evidence="3 7" id="KW-0479">Metal-binding</keyword>
<evidence type="ECO:0000256" key="4">
    <source>
        <dbReference type="ARBA" id="ARBA00022771"/>
    </source>
</evidence>
<dbReference type="GO" id="GO:1990414">
    <property type="term" value="P:replication-born double-strand break repair via sister chromatid exchange"/>
    <property type="evidence" value="ECO:0007669"/>
    <property type="project" value="TreeGrafter"/>
</dbReference>
<evidence type="ECO:0000256" key="3">
    <source>
        <dbReference type="ARBA" id="ARBA00022723"/>
    </source>
</evidence>
<organism evidence="10 11">
    <name type="scientific">Verticillium longisporum</name>
    <name type="common">Verticillium dahliae var. longisporum</name>
    <dbReference type="NCBI Taxonomy" id="100787"/>
    <lineage>
        <taxon>Eukaryota</taxon>
        <taxon>Fungi</taxon>
        <taxon>Dikarya</taxon>
        <taxon>Ascomycota</taxon>
        <taxon>Pezizomycotina</taxon>
        <taxon>Sordariomycetes</taxon>
        <taxon>Hypocreomycetidae</taxon>
        <taxon>Glomerellales</taxon>
        <taxon>Plectosphaerellaceae</taxon>
        <taxon>Verticillium</taxon>
    </lineage>
</organism>
<evidence type="ECO:0000256" key="8">
    <source>
        <dbReference type="SAM" id="MobiDB-lite"/>
    </source>
</evidence>
<dbReference type="SUPFAM" id="SSF90229">
    <property type="entry name" value="CCCH zinc finger"/>
    <property type="match status" value="2"/>
</dbReference>
<feature type="compositionally biased region" description="Basic and acidic residues" evidence="8">
    <location>
        <begin position="424"/>
        <end position="433"/>
    </location>
</feature>